<evidence type="ECO:0000313" key="3">
    <source>
        <dbReference type="Proteomes" id="UP000823736"/>
    </source>
</evidence>
<dbReference type="AlphaFoldDB" id="A0A8T4GTP7"/>
<dbReference type="GO" id="GO:0018577">
    <property type="term" value="F:catechol 2,3-dioxygenase activity"/>
    <property type="evidence" value="ECO:0007669"/>
    <property type="project" value="UniProtKB-EC"/>
</dbReference>
<protein>
    <submittedName>
        <fullName evidence="2">Catechol 2,3-dioxygenase</fullName>
        <ecNumber evidence="2">1.13.11.2</ecNumber>
    </submittedName>
</protein>
<dbReference type="RefSeq" id="WP_209490682.1">
    <property type="nucleotide sequence ID" value="NZ_JAGGLC010000001.1"/>
</dbReference>
<accession>A0A8T4GTP7</accession>
<name>A0A8T4GTP7_9EURY</name>
<sequence>MPNTADTDRLPAETRIGRTALRVDDLEEMTAFYRDVVGLETLSESSSRAVLGVADTSLLVLDAGASPRPATSAGLFHNAFRVPSRAALGDALGRIRDRGQLDGASDHRVSEALYLSDPEDNGIEIYRDFPRAEWPHSDDGRVQMGTDPLDLDAVARAASGESGLPDGTDVGHVHLEVSSLEAFAAFYVDTVGFERQMMMPDAAFVSAGGYHHHLGANTWHRRSEPASGAGLSWFEVVLPDADALDALRDRLEASEYEPTKTDGDIVVAGPDGIEVRFRTAA</sequence>
<gene>
    <name evidence="2" type="ORF">J2753_000870</name>
</gene>
<keyword evidence="2" id="KW-0560">Oxidoreductase</keyword>
<dbReference type="InterPro" id="IPR029068">
    <property type="entry name" value="Glyas_Bleomycin-R_OHBP_Dase"/>
</dbReference>
<proteinExistence type="predicted"/>
<feature type="domain" description="VOC" evidence="1">
    <location>
        <begin position="15"/>
        <end position="128"/>
    </location>
</feature>
<dbReference type="PROSITE" id="PS51819">
    <property type="entry name" value="VOC"/>
    <property type="match status" value="2"/>
</dbReference>
<feature type="domain" description="VOC" evidence="1">
    <location>
        <begin position="169"/>
        <end position="281"/>
    </location>
</feature>
<comment type="caution">
    <text evidence="2">The sequence shown here is derived from an EMBL/GenBank/DDBJ whole genome shotgun (WGS) entry which is preliminary data.</text>
</comment>
<dbReference type="OrthoDB" id="37941at2157"/>
<dbReference type="PANTHER" id="PTHR43279:SF1">
    <property type="entry name" value="CATECHOL-2,3-DIOXYGENASE"/>
    <property type="match status" value="1"/>
</dbReference>
<dbReference type="InterPro" id="IPR004360">
    <property type="entry name" value="Glyas_Fos-R_dOase_dom"/>
</dbReference>
<organism evidence="2 3">
    <name type="scientific">Halolamina salifodinae</name>
    <dbReference type="NCBI Taxonomy" id="1202767"/>
    <lineage>
        <taxon>Archaea</taxon>
        <taxon>Methanobacteriati</taxon>
        <taxon>Methanobacteriota</taxon>
        <taxon>Stenosarchaea group</taxon>
        <taxon>Halobacteria</taxon>
        <taxon>Halobacteriales</taxon>
        <taxon>Haloferacaceae</taxon>
    </lineage>
</organism>
<evidence type="ECO:0000313" key="2">
    <source>
        <dbReference type="EMBL" id="MBP1986397.1"/>
    </source>
</evidence>
<reference evidence="2" key="1">
    <citation type="submission" date="2021-03" db="EMBL/GenBank/DDBJ databases">
        <title>Genomic Encyclopedia of Type Strains, Phase IV (KMG-IV): sequencing the most valuable type-strain genomes for metagenomic binning, comparative biology and taxonomic classification.</title>
        <authorList>
            <person name="Goeker M."/>
        </authorList>
    </citation>
    <scope>NUCLEOTIDE SEQUENCE</scope>
    <source>
        <strain evidence="2">DSM 26232</strain>
    </source>
</reference>
<dbReference type="InterPro" id="IPR037523">
    <property type="entry name" value="VOC_core"/>
</dbReference>
<keyword evidence="3" id="KW-1185">Reference proteome</keyword>
<dbReference type="Gene3D" id="3.10.180.10">
    <property type="entry name" value="2,3-Dihydroxybiphenyl 1,2-Dioxygenase, domain 1"/>
    <property type="match status" value="2"/>
</dbReference>
<dbReference type="SUPFAM" id="SSF54593">
    <property type="entry name" value="Glyoxalase/Bleomycin resistance protein/Dihydroxybiphenyl dioxygenase"/>
    <property type="match status" value="2"/>
</dbReference>
<evidence type="ECO:0000259" key="1">
    <source>
        <dbReference type="PROSITE" id="PS51819"/>
    </source>
</evidence>
<dbReference type="Pfam" id="PF00903">
    <property type="entry name" value="Glyoxalase"/>
    <property type="match status" value="2"/>
</dbReference>
<dbReference type="CDD" id="cd16359">
    <property type="entry name" value="VOC_BsCatE_like_C"/>
    <property type="match status" value="1"/>
</dbReference>
<dbReference type="PANTHER" id="PTHR43279">
    <property type="entry name" value="CATECHOL-2,3-DIOXYGENASE"/>
    <property type="match status" value="1"/>
</dbReference>
<dbReference type="EC" id="1.13.11.2" evidence="2"/>
<dbReference type="Proteomes" id="UP000823736">
    <property type="component" value="Unassembled WGS sequence"/>
</dbReference>
<dbReference type="EMBL" id="JAGGLC010000001">
    <property type="protein sequence ID" value="MBP1986397.1"/>
    <property type="molecule type" value="Genomic_DNA"/>
</dbReference>